<proteinExistence type="predicted"/>
<organism evidence="1 2">
    <name type="scientific">Vespula maculifrons</name>
    <name type="common">Eastern yellow jacket</name>
    <name type="synonym">Wasp</name>
    <dbReference type="NCBI Taxonomy" id="7453"/>
    <lineage>
        <taxon>Eukaryota</taxon>
        <taxon>Metazoa</taxon>
        <taxon>Ecdysozoa</taxon>
        <taxon>Arthropoda</taxon>
        <taxon>Hexapoda</taxon>
        <taxon>Insecta</taxon>
        <taxon>Pterygota</taxon>
        <taxon>Neoptera</taxon>
        <taxon>Endopterygota</taxon>
        <taxon>Hymenoptera</taxon>
        <taxon>Apocrita</taxon>
        <taxon>Aculeata</taxon>
        <taxon>Vespoidea</taxon>
        <taxon>Vespidae</taxon>
        <taxon>Vespinae</taxon>
        <taxon>Vespula</taxon>
    </lineage>
</organism>
<comment type="caution">
    <text evidence="1">The sequence shown here is derived from an EMBL/GenBank/DDBJ whole genome shotgun (WGS) entry which is preliminary data.</text>
</comment>
<accession>A0ABD2AS65</accession>
<reference evidence="1 2" key="1">
    <citation type="journal article" date="2024" name="Ann. Entomol. Soc. Am.">
        <title>Genomic analyses of the southern and eastern yellowjacket wasps (Hymenoptera: Vespidae) reveal evolutionary signatures of social life.</title>
        <authorList>
            <person name="Catto M.A."/>
            <person name="Caine P.B."/>
            <person name="Orr S.E."/>
            <person name="Hunt B.G."/>
            <person name="Goodisman M.A.D."/>
        </authorList>
    </citation>
    <scope>NUCLEOTIDE SEQUENCE [LARGE SCALE GENOMIC DNA]</scope>
    <source>
        <strain evidence="1">232</strain>
        <tissue evidence="1">Head and thorax</tissue>
    </source>
</reference>
<dbReference type="AlphaFoldDB" id="A0ABD2AS65"/>
<keyword evidence="2" id="KW-1185">Reference proteome</keyword>
<dbReference type="Proteomes" id="UP001607303">
    <property type="component" value="Unassembled WGS sequence"/>
</dbReference>
<evidence type="ECO:0000313" key="1">
    <source>
        <dbReference type="EMBL" id="KAL2723446.1"/>
    </source>
</evidence>
<protein>
    <submittedName>
        <fullName evidence="1">Uncharacterized protein</fullName>
    </submittedName>
</protein>
<feature type="non-terminal residue" evidence="1">
    <location>
        <position position="147"/>
    </location>
</feature>
<dbReference type="EMBL" id="JAYRBN010000114">
    <property type="protein sequence ID" value="KAL2723446.1"/>
    <property type="molecule type" value="Genomic_DNA"/>
</dbReference>
<sequence length="147" mass="16379">MHRKELSETIEKYEFEIGIVALTEIRKQWFKDAATGGITETVTSVVRPIYESCVRILLGLKDTLERFSRFIVGQENFGLGSSTLRTERKAIFFSIGTGPATLSEGQKNSIKVPIATSAEAFGDRRLIITKRRVFDVEGNVGVGPRLI</sequence>
<evidence type="ECO:0000313" key="2">
    <source>
        <dbReference type="Proteomes" id="UP001607303"/>
    </source>
</evidence>
<name>A0ABD2AS65_VESMC</name>
<gene>
    <name evidence="1" type="ORF">V1477_019297</name>
</gene>